<gene>
    <name evidence="1" type="ORF">AEK19_MT0971</name>
</gene>
<evidence type="ECO:0000313" key="1">
    <source>
        <dbReference type="EMBL" id="ART31194.1"/>
    </source>
</evidence>
<proteinExistence type="predicted"/>
<geneLocation type="mitochondrion" evidence="1"/>
<protein>
    <submittedName>
        <fullName evidence="1">Uncharacterized protein</fullName>
    </submittedName>
</protein>
<organism evidence="1">
    <name type="scientific">Utricularia reniformis</name>
    <dbReference type="NCBI Taxonomy" id="192314"/>
    <lineage>
        <taxon>Eukaryota</taxon>
        <taxon>Viridiplantae</taxon>
        <taxon>Streptophyta</taxon>
        <taxon>Embryophyta</taxon>
        <taxon>Tracheophyta</taxon>
        <taxon>Spermatophyta</taxon>
        <taxon>Magnoliopsida</taxon>
        <taxon>eudicotyledons</taxon>
        <taxon>Gunneridae</taxon>
        <taxon>Pentapetalae</taxon>
        <taxon>asterids</taxon>
        <taxon>lamiids</taxon>
        <taxon>Lamiales</taxon>
        <taxon>Lentibulariaceae</taxon>
        <taxon>Utricularia</taxon>
    </lineage>
</organism>
<dbReference type="EMBL" id="KY774314">
    <property type="protein sequence ID" value="ART31194.1"/>
    <property type="molecule type" value="Genomic_DNA"/>
</dbReference>
<accession>A0A1Y0B1E2</accession>
<dbReference type="AlphaFoldDB" id="A0A1Y0B1E2"/>
<name>A0A1Y0B1E2_9LAMI</name>
<sequence>MGKLGLVDPPPAPSIGGCNEIRSVSDHELVCWFWLLCIKEAKLYGAKFHLVSSCKRTLFLSFE</sequence>
<reference evidence="1" key="1">
    <citation type="submission" date="2017-03" db="EMBL/GenBank/DDBJ databases">
        <title>The mitochondrial genome of the carnivorous plant Utricularia reniformis (Lentibulariaceae): structure, comparative analysis and evolutionary landmarks.</title>
        <authorList>
            <person name="Silva S.R."/>
            <person name="Alvarenga D.O."/>
            <person name="Michael T.P."/>
            <person name="Miranda V.F.O."/>
            <person name="Varani A.M."/>
        </authorList>
    </citation>
    <scope>NUCLEOTIDE SEQUENCE</scope>
</reference>
<keyword evidence="1" id="KW-0496">Mitochondrion</keyword>